<comment type="caution">
    <text evidence="1">The sequence shown here is derived from an EMBL/GenBank/DDBJ whole genome shotgun (WGS) entry which is preliminary data.</text>
</comment>
<dbReference type="EMBL" id="JAUIQD010000002">
    <property type="protein sequence ID" value="KAK3360448.1"/>
    <property type="molecule type" value="Genomic_DNA"/>
</dbReference>
<reference evidence="1" key="2">
    <citation type="submission" date="2023-06" db="EMBL/GenBank/DDBJ databases">
        <authorList>
            <consortium name="Lawrence Berkeley National Laboratory"/>
            <person name="Haridas S."/>
            <person name="Hensen N."/>
            <person name="Bonometti L."/>
            <person name="Westerberg I."/>
            <person name="Brannstrom I.O."/>
            <person name="Guillou S."/>
            <person name="Cros-Aarteil S."/>
            <person name="Calhoun S."/>
            <person name="Kuo A."/>
            <person name="Mondo S."/>
            <person name="Pangilinan J."/>
            <person name="Riley R."/>
            <person name="Labutti K."/>
            <person name="Andreopoulos B."/>
            <person name="Lipzen A."/>
            <person name="Chen C."/>
            <person name="Yanf M."/>
            <person name="Daum C."/>
            <person name="Ng V."/>
            <person name="Clum A."/>
            <person name="Steindorff A."/>
            <person name="Ohm R."/>
            <person name="Martin F."/>
            <person name="Silar P."/>
            <person name="Natvig D."/>
            <person name="Lalanne C."/>
            <person name="Gautier V."/>
            <person name="Ament-Velasquez S.L."/>
            <person name="Kruys A."/>
            <person name="Hutchinson M.I."/>
            <person name="Powell A.J."/>
            <person name="Barry K."/>
            <person name="Miller A.N."/>
            <person name="Grigoriev I.V."/>
            <person name="Debuchy R."/>
            <person name="Gladieux P."/>
            <person name="Thoren M.H."/>
            <person name="Johannesson H."/>
        </authorList>
    </citation>
    <scope>NUCLEOTIDE SEQUENCE</scope>
    <source>
        <strain evidence="1">CBS 955.72</strain>
    </source>
</reference>
<sequence>MDMRPLCGCFWMPVWLMSMYRISTARRRFQGLSKVGYFILDMAHLLVGAMPPGRLENSVLQGLVQEAPGMLMMFVLRIGHSGSAPQYREIMYFVYRYRE</sequence>
<evidence type="ECO:0000313" key="1">
    <source>
        <dbReference type="EMBL" id="KAK3360448.1"/>
    </source>
</evidence>
<evidence type="ECO:0000313" key="2">
    <source>
        <dbReference type="Proteomes" id="UP001275084"/>
    </source>
</evidence>
<name>A0AAJ0HSM3_9PEZI</name>
<reference evidence="1" key="1">
    <citation type="journal article" date="2023" name="Mol. Phylogenet. Evol.">
        <title>Genome-scale phylogeny and comparative genomics of the fungal order Sordariales.</title>
        <authorList>
            <person name="Hensen N."/>
            <person name="Bonometti L."/>
            <person name="Westerberg I."/>
            <person name="Brannstrom I.O."/>
            <person name="Guillou S."/>
            <person name="Cros-Aarteil S."/>
            <person name="Calhoun S."/>
            <person name="Haridas S."/>
            <person name="Kuo A."/>
            <person name="Mondo S."/>
            <person name="Pangilinan J."/>
            <person name="Riley R."/>
            <person name="LaButti K."/>
            <person name="Andreopoulos B."/>
            <person name="Lipzen A."/>
            <person name="Chen C."/>
            <person name="Yan M."/>
            <person name="Daum C."/>
            <person name="Ng V."/>
            <person name="Clum A."/>
            <person name="Steindorff A."/>
            <person name="Ohm R.A."/>
            <person name="Martin F."/>
            <person name="Silar P."/>
            <person name="Natvig D.O."/>
            <person name="Lalanne C."/>
            <person name="Gautier V."/>
            <person name="Ament-Velasquez S.L."/>
            <person name="Kruys A."/>
            <person name="Hutchinson M.I."/>
            <person name="Powell A.J."/>
            <person name="Barry K."/>
            <person name="Miller A.N."/>
            <person name="Grigoriev I.V."/>
            <person name="Debuchy R."/>
            <person name="Gladieux P."/>
            <person name="Hiltunen Thoren M."/>
            <person name="Johannesson H."/>
        </authorList>
    </citation>
    <scope>NUCLEOTIDE SEQUENCE</scope>
    <source>
        <strain evidence="1">CBS 955.72</strain>
    </source>
</reference>
<dbReference type="Proteomes" id="UP001275084">
    <property type="component" value="Unassembled WGS sequence"/>
</dbReference>
<accession>A0AAJ0HSM3</accession>
<organism evidence="1 2">
    <name type="scientific">Lasiosphaeria hispida</name>
    <dbReference type="NCBI Taxonomy" id="260671"/>
    <lineage>
        <taxon>Eukaryota</taxon>
        <taxon>Fungi</taxon>
        <taxon>Dikarya</taxon>
        <taxon>Ascomycota</taxon>
        <taxon>Pezizomycotina</taxon>
        <taxon>Sordariomycetes</taxon>
        <taxon>Sordariomycetidae</taxon>
        <taxon>Sordariales</taxon>
        <taxon>Lasiosphaeriaceae</taxon>
        <taxon>Lasiosphaeria</taxon>
    </lineage>
</organism>
<protein>
    <submittedName>
        <fullName evidence="1">Uncharacterized protein</fullName>
    </submittedName>
</protein>
<gene>
    <name evidence="1" type="ORF">B0T25DRAFT_535673</name>
</gene>
<proteinExistence type="predicted"/>
<dbReference type="AlphaFoldDB" id="A0AAJ0HSM3"/>
<keyword evidence="2" id="KW-1185">Reference proteome</keyword>